<dbReference type="GO" id="GO:0008234">
    <property type="term" value="F:cysteine-type peptidase activity"/>
    <property type="evidence" value="ECO:0007669"/>
    <property type="project" value="UniProtKB-KW"/>
</dbReference>
<evidence type="ECO:0000256" key="2">
    <source>
        <dbReference type="ARBA" id="ARBA00022670"/>
    </source>
</evidence>
<dbReference type="Pfam" id="PF08246">
    <property type="entry name" value="Inhibitor_I29"/>
    <property type="match status" value="1"/>
</dbReference>
<evidence type="ECO:0000256" key="6">
    <source>
        <dbReference type="ARBA" id="ARBA00023157"/>
    </source>
</evidence>
<organism evidence="10 11">
    <name type="scientific">Urochloa decumbens</name>
    <dbReference type="NCBI Taxonomy" id="240449"/>
    <lineage>
        <taxon>Eukaryota</taxon>
        <taxon>Viridiplantae</taxon>
        <taxon>Streptophyta</taxon>
        <taxon>Embryophyta</taxon>
        <taxon>Tracheophyta</taxon>
        <taxon>Spermatophyta</taxon>
        <taxon>Magnoliopsida</taxon>
        <taxon>Liliopsida</taxon>
        <taxon>Poales</taxon>
        <taxon>Poaceae</taxon>
        <taxon>PACMAD clade</taxon>
        <taxon>Panicoideae</taxon>
        <taxon>Panicodae</taxon>
        <taxon>Paniceae</taxon>
        <taxon>Melinidinae</taxon>
        <taxon>Urochloa</taxon>
    </lineage>
</organism>
<dbReference type="GO" id="GO:0006508">
    <property type="term" value="P:proteolysis"/>
    <property type="evidence" value="ECO:0007669"/>
    <property type="project" value="UniProtKB-KW"/>
</dbReference>
<evidence type="ECO:0000259" key="8">
    <source>
        <dbReference type="SMART" id="SM00645"/>
    </source>
</evidence>
<keyword evidence="11" id="KW-1185">Reference proteome</keyword>
<dbReference type="PRINTS" id="PR00705">
    <property type="entry name" value="PAPAIN"/>
</dbReference>
<dbReference type="FunFam" id="3.90.70.10:FF:000067">
    <property type="entry name" value="Senescence-specific cysteine protease"/>
    <property type="match status" value="1"/>
</dbReference>
<dbReference type="Pfam" id="PF00112">
    <property type="entry name" value="Peptidase_C1"/>
    <property type="match status" value="1"/>
</dbReference>
<reference evidence="10" key="1">
    <citation type="submission" date="2024-10" db="EMBL/GenBank/DDBJ databases">
        <authorList>
            <person name="Ryan C."/>
        </authorList>
    </citation>
    <scope>NUCLEOTIDE SEQUENCE [LARGE SCALE GENOMIC DNA]</scope>
</reference>
<dbReference type="InterPro" id="IPR000668">
    <property type="entry name" value="Peptidase_C1A_C"/>
</dbReference>
<dbReference type="SUPFAM" id="SSF54001">
    <property type="entry name" value="Cysteine proteinases"/>
    <property type="match status" value="1"/>
</dbReference>
<keyword evidence="4" id="KW-0378">Hydrolase</keyword>
<dbReference type="InterPro" id="IPR013128">
    <property type="entry name" value="Peptidase_C1A"/>
</dbReference>
<dbReference type="EMBL" id="OZ075134">
    <property type="protein sequence ID" value="CAL4992844.1"/>
    <property type="molecule type" value="Genomic_DNA"/>
</dbReference>
<evidence type="ECO:0000256" key="1">
    <source>
        <dbReference type="ARBA" id="ARBA00008455"/>
    </source>
</evidence>
<sequence length="450" mass="48509">MASSFGNMPLILLAILAVAHHISCALSATEEATMKARHEQWMAGHGRAYKDDVEKAWRLKVFKTNADFVDRTNAAGDKKYRLATNEFADMTNDEFVARFAGFKPTPSSGSQKLWRFSLEKLTLPDDEQAIDWRTNGAVTGVKNQGQCGSVWAFSAVAAIEGIHQITTGHLVSLSEQQLVDCSTNGNKGCHGGLMDNAFQYVISNGGLATEDAYPYYAAQGTCLPIQPAVTISGYQDVPRDDEAALAAAVARQPVSLAVGVSANFQSYAGGILTADSCDSNLTHAVTAVGYGTAEDGTKYWLLKNSWGPRWGEAGYMRLERGTNACGVAKVASYPVVSRAVHDGDHQDTEAARSLPPTYLGTMPGGGGRECLPPCPEGALRLWRVAGVGGGGVRHQEWQASQCCRRQRGNVVYSVLGHWRAANFSCADDTDDMYFMRLPSAEDVEKFHGHG</sequence>
<dbReference type="PANTHER" id="PTHR12411">
    <property type="entry name" value="CYSTEINE PROTEASE FAMILY C1-RELATED"/>
    <property type="match status" value="1"/>
</dbReference>
<dbReference type="InterPro" id="IPR025660">
    <property type="entry name" value="Pept_his_AS"/>
</dbReference>
<dbReference type="InterPro" id="IPR039417">
    <property type="entry name" value="Peptidase_C1A_papain-like"/>
</dbReference>
<gene>
    <name evidence="10" type="ORF">URODEC1_LOCUS61300</name>
</gene>
<evidence type="ECO:0000313" key="10">
    <source>
        <dbReference type="EMBL" id="CAL4992844.1"/>
    </source>
</evidence>
<protein>
    <submittedName>
        <fullName evidence="10">Uncharacterized protein</fullName>
    </submittedName>
</protein>
<keyword evidence="2" id="KW-0645">Protease</keyword>
<feature type="domain" description="Cathepsin propeptide inhibitor" evidence="9">
    <location>
        <begin position="38"/>
        <end position="95"/>
    </location>
</feature>
<dbReference type="Proteomes" id="UP001497457">
    <property type="component" value="Chromosome 24b"/>
</dbReference>
<evidence type="ECO:0000313" key="11">
    <source>
        <dbReference type="Proteomes" id="UP001497457"/>
    </source>
</evidence>
<proteinExistence type="inferred from homology"/>
<dbReference type="PROSITE" id="PS00639">
    <property type="entry name" value="THIOL_PROTEASE_HIS"/>
    <property type="match status" value="1"/>
</dbReference>
<dbReference type="InterPro" id="IPR013201">
    <property type="entry name" value="Prot_inhib_I29"/>
</dbReference>
<keyword evidence="3 7" id="KW-0732">Signal</keyword>
<evidence type="ECO:0000256" key="3">
    <source>
        <dbReference type="ARBA" id="ARBA00022729"/>
    </source>
</evidence>
<dbReference type="InterPro" id="IPR038765">
    <property type="entry name" value="Papain-like_cys_pep_sf"/>
</dbReference>
<evidence type="ECO:0000256" key="7">
    <source>
        <dbReference type="SAM" id="SignalP"/>
    </source>
</evidence>
<dbReference type="InterPro" id="IPR025661">
    <property type="entry name" value="Pept_asp_AS"/>
</dbReference>
<feature type="domain" description="Peptidase C1A papain C-terminal" evidence="8">
    <location>
        <begin position="126"/>
        <end position="335"/>
    </location>
</feature>
<dbReference type="PROSITE" id="PS00640">
    <property type="entry name" value="THIOL_PROTEASE_ASN"/>
    <property type="match status" value="1"/>
</dbReference>
<evidence type="ECO:0000259" key="9">
    <source>
        <dbReference type="SMART" id="SM00848"/>
    </source>
</evidence>
<dbReference type="CDD" id="cd02248">
    <property type="entry name" value="Peptidase_C1A"/>
    <property type="match status" value="1"/>
</dbReference>
<keyword evidence="6" id="KW-1015">Disulfide bond</keyword>
<name>A0ABC9B2G9_9POAL</name>
<evidence type="ECO:0000256" key="5">
    <source>
        <dbReference type="ARBA" id="ARBA00022807"/>
    </source>
</evidence>
<feature type="signal peptide" evidence="7">
    <location>
        <begin position="1"/>
        <end position="24"/>
    </location>
</feature>
<dbReference type="SMART" id="SM00645">
    <property type="entry name" value="Pept_C1"/>
    <property type="match status" value="1"/>
</dbReference>
<dbReference type="Gene3D" id="3.90.70.10">
    <property type="entry name" value="Cysteine proteinases"/>
    <property type="match status" value="1"/>
</dbReference>
<keyword evidence="5" id="KW-0788">Thiol protease</keyword>
<comment type="similarity">
    <text evidence="1">Belongs to the peptidase C1 family.</text>
</comment>
<feature type="chain" id="PRO_5044892301" evidence="7">
    <location>
        <begin position="25"/>
        <end position="450"/>
    </location>
</feature>
<evidence type="ECO:0000256" key="4">
    <source>
        <dbReference type="ARBA" id="ARBA00022801"/>
    </source>
</evidence>
<accession>A0ABC9B2G9</accession>
<dbReference type="SMART" id="SM00848">
    <property type="entry name" value="Inhibitor_I29"/>
    <property type="match status" value="1"/>
</dbReference>
<dbReference type="AlphaFoldDB" id="A0ABC9B2G9"/>